<keyword evidence="2" id="KW-0472">Membrane</keyword>
<evidence type="ECO:0000313" key="5">
    <source>
        <dbReference type="Proteomes" id="UP000221165"/>
    </source>
</evidence>
<dbReference type="AlphaFoldDB" id="A0A2C6KST7"/>
<dbReference type="GO" id="GO:0000166">
    <property type="term" value="F:nucleotide binding"/>
    <property type="evidence" value="ECO:0007669"/>
    <property type="project" value="UniProtKB-KW"/>
</dbReference>
<dbReference type="PANTHER" id="PTHR43834">
    <property type="entry name" value="GTPASE DER"/>
    <property type="match status" value="1"/>
</dbReference>
<dbReference type="Pfam" id="PF14714">
    <property type="entry name" value="KH_dom-like"/>
    <property type="match status" value="1"/>
</dbReference>
<keyword evidence="5" id="KW-1185">Reference proteome</keyword>
<dbReference type="InterPro" id="IPR027417">
    <property type="entry name" value="P-loop_NTPase"/>
</dbReference>
<dbReference type="VEuPathDB" id="ToxoDB:CSUI_006750"/>
<dbReference type="EMBL" id="MIGC01003445">
    <property type="protein sequence ID" value="PHJ19415.1"/>
    <property type="molecule type" value="Genomic_DNA"/>
</dbReference>
<comment type="caution">
    <text evidence="4">The sequence shown here is derived from an EMBL/GenBank/DDBJ whole genome shotgun (WGS) entry which is preliminary data.</text>
</comment>
<reference evidence="4 5" key="1">
    <citation type="journal article" date="2017" name="Int. J. Parasitol.">
        <title>The genome of the protozoan parasite Cystoisospora suis and a reverse vaccinology approach to identify vaccine candidates.</title>
        <authorList>
            <person name="Palmieri N."/>
            <person name="Shrestha A."/>
            <person name="Ruttkowski B."/>
            <person name="Beck T."/>
            <person name="Vogl C."/>
            <person name="Tomley F."/>
            <person name="Blake D.P."/>
            <person name="Joachim A."/>
        </authorList>
    </citation>
    <scope>NUCLEOTIDE SEQUENCE [LARGE SCALE GENOMIC DNA]</scope>
    <source>
        <strain evidence="4 5">Wien I</strain>
    </source>
</reference>
<protein>
    <submittedName>
        <fullName evidence="4">Gtp-binding protein</fullName>
    </submittedName>
</protein>
<dbReference type="SUPFAM" id="SSF52540">
    <property type="entry name" value="P-loop containing nucleoside triphosphate hydrolases"/>
    <property type="match status" value="1"/>
</dbReference>
<dbReference type="RefSeq" id="XP_067921115.1">
    <property type="nucleotide sequence ID" value="XM_068066903.1"/>
</dbReference>
<keyword evidence="1" id="KW-0547">Nucleotide-binding</keyword>
<dbReference type="InterPro" id="IPR015946">
    <property type="entry name" value="KH_dom-like_a/b"/>
</dbReference>
<dbReference type="FunFam" id="3.30.300.20:FF:000004">
    <property type="entry name" value="GTPase Der"/>
    <property type="match status" value="1"/>
</dbReference>
<proteinExistence type="predicted"/>
<dbReference type="OrthoDB" id="8954335at2759"/>
<feature type="domain" description="GTPase Der C-terminal KH-domain-like" evidence="3">
    <location>
        <begin position="61"/>
        <end position="140"/>
    </location>
</feature>
<evidence type="ECO:0000313" key="4">
    <source>
        <dbReference type="EMBL" id="PHJ19415.1"/>
    </source>
</evidence>
<dbReference type="Gene3D" id="3.40.50.300">
    <property type="entry name" value="P-loop containing nucleotide triphosphate hydrolases"/>
    <property type="match status" value="1"/>
</dbReference>
<dbReference type="Proteomes" id="UP000221165">
    <property type="component" value="Unassembled WGS sequence"/>
</dbReference>
<dbReference type="GeneID" id="94430114"/>
<dbReference type="PANTHER" id="PTHR43834:SF6">
    <property type="entry name" value="GTPASE DER"/>
    <property type="match status" value="1"/>
</dbReference>
<dbReference type="InterPro" id="IPR032859">
    <property type="entry name" value="KH_dom-like"/>
</dbReference>
<evidence type="ECO:0000259" key="3">
    <source>
        <dbReference type="Pfam" id="PF14714"/>
    </source>
</evidence>
<organism evidence="4 5">
    <name type="scientific">Cystoisospora suis</name>
    <dbReference type="NCBI Taxonomy" id="483139"/>
    <lineage>
        <taxon>Eukaryota</taxon>
        <taxon>Sar</taxon>
        <taxon>Alveolata</taxon>
        <taxon>Apicomplexa</taxon>
        <taxon>Conoidasida</taxon>
        <taxon>Coccidia</taxon>
        <taxon>Eucoccidiorida</taxon>
        <taxon>Eimeriorina</taxon>
        <taxon>Sarcocystidae</taxon>
        <taxon>Cystoisospora</taxon>
    </lineage>
</organism>
<sequence length="167" mass="19820">MNKWDRVHTAETSYPEVESYIRSVFYPIRWSSILYVSAKTGKNVLKVWMAINEASRQHRRRLTTGLLNFVLRDALAVHPPPVMKGRKRGKIYLAQQVSIQPPRMVVFCNKAEYFPDSYRLYLDFTLRTAFNFHYTPIKYVPRETHTPHLVYIYLCMHLSLIYVSIYL</sequence>
<evidence type="ECO:0000256" key="1">
    <source>
        <dbReference type="ARBA" id="ARBA00022741"/>
    </source>
</evidence>
<dbReference type="Gene3D" id="3.30.300.20">
    <property type="match status" value="1"/>
</dbReference>
<name>A0A2C6KST7_9APIC</name>
<keyword evidence="2" id="KW-0812">Transmembrane</keyword>
<evidence type="ECO:0000256" key="2">
    <source>
        <dbReference type="SAM" id="Phobius"/>
    </source>
</evidence>
<accession>A0A2C6KST7</accession>
<feature type="transmembrane region" description="Helical" evidence="2">
    <location>
        <begin position="148"/>
        <end position="166"/>
    </location>
</feature>
<gene>
    <name evidence="4" type="ORF">CSUI_006750</name>
</gene>
<keyword evidence="2" id="KW-1133">Transmembrane helix</keyword>